<sequence length="306" mass="34386">MMRKHLLSFFLLVISLVCRAHDGENFVASDLFASLQPGDKAALLMVHFGTTHDDTRALTIDAINQKAKEAFKDVELREAWTSRIVMRRLKARGVEKLNPIEALEKLKTDGYTHVLIQSTNIIEGIEMESLRKDVATMKSSFKEIRIGNPLLYTPEDYEAVIAAIIKNGAKEGATLLVGHGTYTPATAQYAMLDYMLKEKGFKDYSVGTIEGYPTFDTMVAQVKANGTKKVLLMPFMFVAGDHAKNDIAGDWKEELEKKGYEVSVFMEGLGQNPDIQKIFIEHARFMAKHKMIDIVDKKKAYAVEKD</sequence>
<dbReference type="GO" id="GO:0016852">
    <property type="term" value="F:sirohydrochlorin cobaltochelatase activity"/>
    <property type="evidence" value="ECO:0007669"/>
    <property type="project" value="InterPro"/>
</dbReference>
<dbReference type="eggNOG" id="COG4822">
    <property type="taxonomic scope" value="Bacteria"/>
</dbReference>
<proteinExistence type="predicted"/>
<dbReference type="CDD" id="cd03413">
    <property type="entry name" value="CbiK_C"/>
    <property type="match status" value="1"/>
</dbReference>
<feature type="binding site" evidence="2">
    <location>
        <position position="242"/>
    </location>
    <ligand>
        <name>Co(2+)</name>
        <dbReference type="ChEBI" id="CHEBI:48828"/>
    </ligand>
</feature>
<dbReference type="EMBL" id="CP000140">
    <property type="protein sequence ID" value="ABR42836.1"/>
    <property type="molecule type" value="Genomic_DNA"/>
</dbReference>
<feature type="signal peptide" evidence="3">
    <location>
        <begin position="1"/>
        <end position="20"/>
    </location>
</feature>
<gene>
    <name evidence="4" type="ordered locus">BDI_1070</name>
</gene>
<keyword evidence="2" id="KW-0170">Cobalt</keyword>
<evidence type="ECO:0000313" key="4">
    <source>
        <dbReference type="EMBL" id="ABR42836.1"/>
    </source>
</evidence>
<dbReference type="InterPro" id="IPR010388">
    <property type="entry name" value="Anaerobic_Co-chelatase"/>
</dbReference>
<keyword evidence="3" id="KW-0732">Signal</keyword>
<dbReference type="AlphaFoldDB" id="A6LAX2"/>
<evidence type="ECO:0000256" key="2">
    <source>
        <dbReference type="PIRSR" id="PIRSR033579-3"/>
    </source>
</evidence>
<dbReference type="Pfam" id="PF06180">
    <property type="entry name" value="CbiK"/>
    <property type="match status" value="1"/>
</dbReference>
<organism evidence="4 5">
    <name type="scientific">Parabacteroides distasonis (strain ATCC 8503 / DSM 20701 / CIP 104284 / JCM 5825 / NCTC 11152)</name>
    <dbReference type="NCBI Taxonomy" id="435591"/>
    <lineage>
        <taxon>Bacteria</taxon>
        <taxon>Pseudomonadati</taxon>
        <taxon>Bacteroidota</taxon>
        <taxon>Bacteroidia</taxon>
        <taxon>Bacteroidales</taxon>
        <taxon>Tannerellaceae</taxon>
        <taxon>Parabacteroides</taxon>
    </lineage>
</organism>
<dbReference type="STRING" id="435591.BDI_1070"/>
<dbReference type="KEGG" id="pdi:BDI_1070"/>
<evidence type="ECO:0000256" key="3">
    <source>
        <dbReference type="SAM" id="SignalP"/>
    </source>
</evidence>
<feature type="binding site" evidence="2">
    <location>
        <position position="179"/>
    </location>
    <ligand>
        <name>Co(2+)</name>
        <dbReference type="ChEBI" id="CHEBI:48828"/>
    </ligand>
</feature>
<dbReference type="GO" id="GO:0046872">
    <property type="term" value="F:metal ion binding"/>
    <property type="evidence" value="ECO:0007669"/>
    <property type="project" value="UniProtKB-KW"/>
</dbReference>
<name>A6LAX2_PARD8</name>
<dbReference type="PIRSF" id="PIRSF033579">
    <property type="entry name" value="Anaer_Co_chel"/>
    <property type="match status" value="1"/>
</dbReference>
<dbReference type="GO" id="GO:0019251">
    <property type="term" value="P:anaerobic cobalamin biosynthetic process"/>
    <property type="evidence" value="ECO:0007669"/>
    <property type="project" value="InterPro"/>
</dbReference>
<reference evidence="4 5" key="1">
    <citation type="journal article" date="2007" name="PLoS Biol.">
        <title>Evolution of symbiotic bacteria in the distal human intestine.</title>
        <authorList>
            <person name="Xu J."/>
            <person name="Mahowald M.A."/>
            <person name="Ley R.E."/>
            <person name="Lozupone C.A."/>
            <person name="Hamady M."/>
            <person name="Martens E.C."/>
            <person name="Henrissat B."/>
            <person name="Coutinho P.M."/>
            <person name="Minx P."/>
            <person name="Latreille P."/>
            <person name="Cordum H."/>
            <person name="Van Brunt A."/>
            <person name="Kim K."/>
            <person name="Fulton R.S."/>
            <person name="Fulton L.A."/>
            <person name="Clifton S.W."/>
            <person name="Wilson R.K."/>
            <person name="Knight R.D."/>
            <person name="Gordon J.I."/>
        </authorList>
    </citation>
    <scope>NUCLEOTIDE SEQUENCE [LARGE SCALE GENOMIC DNA]</scope>
    <source>
        <strain evidence="5">ATCC 8503 / DSM 20701 / CIP 104284 / JCM 5825 / NCTC 11152</strain>
    </source>
</reference>
<dbReference type="HOGENOM" id="CLU_036584_1_1_10"/>
<dbReference type="PaxDb" id="435591-BDI_1070"/>
<evidence type="ECO:0000256" key="1">
    <source>
        <dbReference type="PIRSR" id="PIRSR033579-1"/>
    </source>
</evidence>
<dbReference type="CDD" id="cd03412">
    <property type="entry name" value="CbiK_N"/>
    <property type="match status" value="1"/>
</dbReference>
<dbReference type="SUPFAM" id="SSF53800">
    <property type="entry name" value="Chelatase"/>
    <property type="match status" value="1"/>
</dbReference>
<keyword evidence="5" id="KW-1185">Reference proteome</keyword>
<protein>
    <submittedName>
        <fullName evidence="4">Anaerobic cobalt chelatase CbiK</fullName>
    </submittedName>
</protein>
<keyword evidence="2" id="KW-0479">Metal-binding</keyword>
<feature type="chain" id="PRO_5002699101" evidence="3">
    <location>
        <begin position="21"/>
        <end position="306"/>
    </location>
</feature>
<feature type="active site" description="Proton acceptor" evidence="1">
    <location>
        <position position="179"/>
    </location>
</feature>
<evidence type="ECO:0000313" key="5">
    <source>
        <dbReference type="Proteomes" id="UP000000566"/>
    </source>
</evidence>
<accession>A6LAX2</accession>
<dbReference type="Gene3D" id="3.40.50.1400">
    <property type="match status" value="2"/>
</dbReference>
<feature type="binding site" evidence="2">
    <location>
        <position position="210"/>
    </location>
    <ligand>
        <name>Co(2+)</name>
        <dbReference type="ChEBI" id="CHEBI:48828"/>
    </ligand>
</feature>
<dbReference type="Proteomes" id="UP000000566">
    <property type="component" value="Chromosome"/>
</dbReference>